<proteinExistence type="inferred from homology"/>
<feature type="domain" description="Core-binding (CB)" evidence="7">
    <location>
        <begin position="42"/>
        <end position="121"/>
    </location>
</feature>
<accession>A0A518V5C4</accession>
<gene>
    <name evidence="8" type="ORF">EEL30_07215</name>
</gene>
<feature type="domain" description="Tyr recombinase" evidence="6">
    <location>
        <begin position="150"/>
        <end position="326"/>
    </location>
</feature>
<dbReference type="InterPro" id="IPR044068">
    <property type="entry name" value="CB"/>
</dbReference>
<dbReference type="InterPro" id="IPR013762">
    <property type="entry name" value="Integrase-like_cat_sf"/>
</dbReference>
<keyword evidence="3 5" id="KW-0238">DNA-binding</keyword>
<dbReference type="Pfam" id="PF14659">
    <property type="entry name" value="Phage_int_SAM_3"/>
    <property type="match status" value="1"/>
</dbReference>
<dbReference type="GO" id="GO:0006310">
    <property type="term" value="P:DNA recombination"/>
    <property type="evidence" value="ECO:0007669"/>
    <property type="project" value="UniProtKB-KW"/>
</dbReference>
<dbReference type="PROSITE" id="PS51898">
    <property type="entry name" value="TYR_RECOMBINASE"/>
    <property type="match status" value="1"/>
</dbReference>
<dbReference type="AlphaFoldDB" id="A0A518V5C4"/>
<evidence type="ECO:0000256" key="3">
    <source>
        <dbReference type="ARBA" id="ARBA00023125"/>
    </source>
</evidence>
<evidence type="ECO:0000256" key="2">
    <source>
        <dbReference type="ARBA" id="ARBA00022908"/>
    </source>
</evidence>
<dbReference type="PROSITE" id="PS51900">
    <property type="entry name" value="CB"/>
    <property type="match status" value="1"/>
</dbReference>
<dbReference type="InterPro" id="IPR010998">
    <property type="entry name" value="Integrase_recombinase_N"/>
</dbReference>
<evidence type="ECO:0000256" key="1">
    <source>
        <dbReference type="ARBA" id="ARBA00008857"/>
    </source>
</evidence>
<dbReference type="SUPFAM" id="SSF56349">
    <property type="entry name" value="DNA breaking-rejoining enzymes"/>
    <property type="match status" value="1"/>
</dbReference>
<comment type="similarity">
    <text evidence="1">Belongs to the 'phage' integrase family.</text>
</comment>
<dbReference type="GO" id="GO:0015074">
    <property type="term" value="P:DNA integration"/>
    <property type="evidence" value="ECO:0007669"/>
    <property type="project" value="UniProtKB-KW"/>
</dbReference>
<dbReference type="OrthoDB" id="9803188at2"/>
<evidence type="ECO:0000256" key="4">
    <source>
        <dbReference type="ARBA" id="ARBA00023172"/>
    </source>
</evidence>
<dbReference type="Pfam" id="PF00589">
    <property type="entry name" value="Phage_integrase"/>
    <property type="match status" value="1"/>
</dbReference>
<keyword evidence="4" id="KW-0233">DNA recombination</keyword>
<keyword evidence="2" id="KW-0229">DNA integration</keyword>
<evidence type="ECO:0000259" key="6">
    <source>
        <dbReference type="PROSITE" id="PS51898"/>
    </source>
</evidence>
<name>A0A518V5C4_BRELA</name>
<dbReference type="InterPro" id="IPR011010">
    <property type="entry name" value="DNA_brk_join_enz"/>
</dbReference>
<dbReference type="PANTHER" id="PTHR30349">
    <property type="entry name" value="PHAGE INTEGRASE-RELATED"/>
    <property type="match status" value="1"/>
</dbReference>
<dbReference type="Pfam" id="PF14657">
    <property type="entry name" value="Arm-DNA-bind_4"/>
    <property type="match status" value="1"/>
</dbReference>
<dbReference type="InterPro" id="IPR028259">
    <property type="entry name" value="AP2-like_int_N"/>
</dbReference>
<dbReference type="CDD" id="cd01189">
    <property type="entry name" value="INT_ICEBs1_C_like"/>
    <property type="match status" value="1"/>
</dbReference>
<dbReference type="Gene3D" id="1.10.443.10">
    <property type="entry name" value="Intergrase catalytic core"/>
    <property type="match status" value="1"/>
</dbReference>
<organism evidence="8 9">
    <name type="scientific">Brevibacillus laterosporus</name>
    <name type="common">Bacillus laterosporus</name>
    <dbReference type="NCBI Taxonomy" id="1465"/>
    <lineage>
        <taxon>Bacteria</taxon>
        <taxon>Bacillati</taxon>
        <taxon>Bacillota</taxon>
        <taxon>Bacilli</taxon>
        <taxon>Bacillales</taxon>
        <taxon>Paenibacillaceae</taxon>
        <taxon>Brevibacillus</taxon>
    </lineage>
</organism>
<sequence length="326" mass="38176">MASFKKHTTKRGFKTKKEAQLDAFQFEQDIANGLYNPSSKAVTFEDVYNQWYEIHSKTLKRSTQKAIESVFKNQILPLFGKLHMKDISKHYCQTFINQIATKVKSVNNIKMYAGQVFTFALKMDLIKMNPIEHVVIPKRVSDFVYEDDTEDRDYWEKNEIKQFISITKKELTFRDFLLFHMLIYTGARKGEILALQWNDIDFDMKTISFSKTLFHDKGEFVLQTAKTARSRRLISIDGGTLDLLKKWRTELRKRQLSLTTPIHTNDMIFTRADGIPLRLAYPNDKLKEIIKKHNLHPITVHDIHTTLLFEANASIKEVQERLGHTI</sequence>
<dbReference type="InterPro" id="IPR004107">
    <property type="entry name" value="Integrase_SAM-like_N"/>
</dbReference>
<dbReference type="InterPro" id="IPR002104">
    <property type="entry name" value="Integrase_catalytic"/>
</dbReference>
<dbReference type="Gene3D" id="1.10.150.130">
    <property type="match status" value="1"/>
</dbReference>
<keyword evidence="9" id="KW-1185">Reference proteome</keyword>
<dbReference type="GO" id="GO:0003677">
    <property type="term" value="F:DNA binding"/>
    <property type="evidence" value="ECO:0007669"/>
    <property type="project" value="UniProtKB-UniRule"/>
</dbReference>
<protein>
    <submittedName>
        <fullName evidence="8">Site-specific integrase</fullName>
    </submittedName>
</protein>
<dbReference type="PANTHER" id="PTHR30349:SF64">
    <property type="entry name" value="PROPHAGE INTEGRASE INTD-RELATED"/>
    <property type="match status" value="1"/>
</dbReference>
<evidence type="ECO:0000313" key="9">
    <source>
        <dbReference type="Proteomes" id="UP000319432"/>
    </source>
</evidence>
<dbReference type="InterPro" id="IPR050090">
    <property type="entry name" value="Tyrosine_recombinase_XerCD"/>
</dbReference>
<dbReference type="Proteomes" id="UP000319432">
    <property type="component" value="Chromosome"/>
</dbReference>
<evidence type="ECO:0000256" key="5">
    <source>
        <dbReference type="PROSITE-ProRule" id="PRU01248"/>
    </source>
</evidence>
<evidence type="ECO:0000259" key="7">
    <source>
        <dbReference type="PROSITE" id="PS51900"/>
    </source>
</evidence>
<dbReference type="EMBL" id="CP033464">
    <property type="protein sequence ID" value="QDX92179.1"/>
    <property type="molecule type" value="Genomic_DNA"/>
</dbReference>
<evidence type="ECO:0000313" key="8">
    <source>
        <dbReference type="EMBL" id="QDX92179.1"/>
    </source>
</evidence>
<reference evidence="8 9" key="1">
    <citation type="submission" date="2018-11" db="EMBL/GenBank/DDBJ databases">
        <title>Phylogenetic determinants of toxin gene distribution in genomes of Brevibacillus laterosporus.</title>
        <authorList>
            <person name="Glare T.R."/>
            <person name="Durrant A."/>
            <person name="Berry C."/>
            <person name="Palma L."/>
            <person name="Ormskirk M."/>
            <person name="Cox M.O."/>
        </authorList>
    </citation>
    <scope>NUCLEOTIDE SEQUENCE [LARGE SCALE GENOMIC DNA]</scope>
    <source>
        <strain evidence="8 9">1821L</strain>
    </source>
</reference>